<dbReference type="AlphaFoldDB" id="A0AAP4EGG6"/>
<dbReference type="EMBL" id="JARVUX010000053">
    <property type="protein sequence ID" value="MDH2337593.1"/>
    <property type="molecule type" value="Genomic_DNA"/>
</dbReference>
<dbReference type="Gene3D" id="2.60.40.3930">
    <property type="match status" value="1"/>
</dbReference>
<name>A0AAP4EGG6_CLOPF</name>
<dbReference type="InterPro" id="IPR041100">
    <property type="entry name" value="TQ"/>
</dbReference>
<protein>
    <submittedName>
        <fullName evidence="2">VaFE repeat-containing surface-anchored protein</fullName>
    </submittedName>
</protein>
<dbReference type="Proteomes" id="UP001222958">
    <property type="component" value="Unassembled WGS sequence"/>
</dbReference>
<comment type="caution">
    <text evidence="2">The sequence shown here is derived from an EMBL/GenBank/DDBJ whole genome shotgun (WGS) entry which is preliminary data.</text>
</comment>
<gene>
    <name evidence="2" type="ORF">QDQ28_15660</name>
</gene>
<sequence>FENSKDGVDVKDTINYEGLVAGQDYTLTGKLMHVKNDGSLEEVATKTTEVTAGESGSGTWELDFGNQKLQVGEK</sequence>
<evidence type="ECO:0000313" key="3">
    <source>
        <dbReference type="Proteomes" id="UP001222958"/>
    </source>
</evidence>
<feature type="non-terminal residue" evidence="2">
    <location>
        <position position="74"/>
    </location>
</feature>
<proteinExistence type="predicted"/>
<evidence type="ECO:0000313" key="2">
    <source>
        <dbReference type="EMBL" id="MDH2337593.1"/>
    </source>
</evidence>
<accession>A0AAP4EGG6</accession>
<evidence type="ECO:0000259" key="1">
    <source>
        <dbReference type="Pfam" id="PF18202"/>
    </source>
</evidence>
<dbReference type="Pfam" id="PF18202">
    <property type="entry name" value="TQ"/>
    <property type="match status" value="1"/>
</dbReference>
<reference evidence="2" key="1">
    <citation type="submission" date="2023-04" db="EMBL/GenBank/DDBJ databases">
        <title>Epidemiological investigation of Clostridium perfringens isolated from cattle.</title>
        <authorList>
            <person name="Tian R."/>
        </authorList>
    </citation>
    <scope>NUCLEOTIDE SEQUENCE</scope>
    <source>
        <strain evidence="2">ZWCP172</strain>
    </source>
</reference>
<feature type="non-terminal residue" evidence="2">
    <location>
        <position position="1"/>
    </location>
</feature>
<feature type="domain" description="T-Q ester bond containing" evidence="1">
    <location>
        <begin position="4"/>
        <end position="73"/>
    </location>
</feature>
<organism evidence="2 3">
    <name type="scientific">Clostridium perfringens</name>
    <dbReference type="NCBI Taxonomy" id="1502"/>
    <lineage>
        <taxon>Bacteria</taxon>
        <taxon>Bacillati</taxon>
        <taxon>Bacillota</taxon>
        <taxon>Clostridia</taxon>
        <taxon>Eubacteriales</taxon>
        <taxon>Clostridiaceae</taxon>
        <taxon>Clostridium</taxon>
    </lineage>
</organism>
<dbReference type="RefSeq" id="WP_279858474.1">
    <property type="nucleotide sequence ID" value="NZ_JARVUX010000053.1"/>
</dbReference>
<dbReference type="NCBIfam" id="NF033903">
    <property type="entry name" value="VaFE_rpt"/>
    <property type="match status" value="1"/>
</dbReference>